<keyword evidence="3" id="KW-1185">Reference proteome</keyword>
<evidence type="ECO:0000313" key="3">
    <source>
        <dbReference type="Proteomes" id="UP001178508"/>
    </source>
</evidence>
<sequence length="83" mass="9129">MAVIFCLLETLLSGSHAAHWMCRGEQRIVGLITRGQVLDWCPPAVLFYPIRKSICCPPQLLSGHTSYPHSCPPLPGVTLCLRA</sequence>
<dbReference type="Proteomes" id="UP001178508">
    <property type="component" value="Chromosome 14"/>
</dbReference>
<protein>
    <submittedName>
        <fullName evidence="2">Uncharacterized protein LOC117826235</fullName>
    </submittedName>
</protein>
<accession>A0AAV1GJX9</accession>
<evidence type="ECO:0000313" key="2">
    <source>
        <dbReference type="EMBL" id="CAJ1072773.1"/>
    </source>
</evidence>
<name>A0AAV1GJX9_XYRNO</name>
<reference evidence="2" key="1">
    <citation type="submission" date="2023-08" db="EMBL/GenBank/DDBJ databases">
        <authorList>
            <person name="Alioto T."/>
            <person name="Alioto T."/>
            <person name="Gomez Garrido J."/>
        </authorList>
    </citation>
    <scope>NUCLEOTIDE SEQUENCE</scope>
</reference>
<gene>
    <name evidence="2" type="ORF">XNOV1_A004801</name>
</gene>
<keyword evidence="1" id="KW-0732">Signal</keyword>
<dbReference type="AlphaFoldDB" id="A0AAV1GJX9"/>
<evidence type="ECO:0000256" key="1">
    <source>
        <dbReference type="SAM" id="SignalP"/>
    </source>
</evidence>
<feature type="chain" id="PRO_5043785227" evidence="1">
    <location>
        <begin position="18"/>
        <end position="83"/>
    </location>
</feature>
<feature type="signal peptide" evidence="1">
    <location>
        <begin position="1"/>
        <end position="17"/>
    </location>
</feature>
<proteinExistence type="predicted"/>
<organism evidence="2 3">
    <name type="scientific">Xyrichtys novacula</name>
    <name type="common">Pearly razorfish</name>
    <name type="synonym">Hemipteronotus novacula</name>
    <dbReference type="NCBI Taxonomy" id="13765"/>
    <lineage>
        <taxon>Eukaryota</taxon>
        <taxon>Metazoa</taxon>
        <taxon>Chordata</taxon>
        <taxon>Craniata</taxon>
        <taxon>Vertebrata</taxon>
        <taxon>Euteleostomi</taxon>
        <taxon>Actinopterygii</taxon>
        <taxon>Neopterygii</taxon>
        <taxon>Teleostei</taxon>
        <taxon>Neoteleostei</taxon>
        <taxon>Acanthomorphata</taxon>
        <taxon>Eupercaria</taxon>
        <taxon>Labriformes</taxon>
        <taxon>Labridae</taxon>
        <taxon>Xyrichtys</taxon>
    </lineage>
</organism>
<dbReference type="EMBL" id="OY660877">
    <property type="protein sequence ID" value="CAJ1072773.1"/>
    <property type="molecule type" value="Genomic_DNA"/>
</dbReference>